<evidence type="ECO:0000313" key="1">
    <source>
        <dbReference type="EMBL" id="SBS76241.1"/>
    </source>
</evidence>
<dbReference type="InterPro" id="IPR022536">
    <property type="entry name" value="EspC"/>
</dbReference>
<gene>
    <name evidence="1" type="ORF">MHPYR_30238</name>
</gene>
<accession>A0A1Y5PJE5</accession>
<dbReference type="AlphaFoldDB" id="A0A1Y5PJE5"/>
<protein>
    <recommendedName>
        <fullName evidence="2">ESX-1 secretion-associated protein</fullName>
    </recommendedName>
</protein>
<dbReference type="Pfam" id="PF10824">
    <property type="entry name" value="T7SS_ESX_EspC"/>
    <property type="match status" value="1"/>
</dbReference>
<sequence>MAERIHVVPDELRRAAADHQDTAEQLSTVPSRHADILASLDSLGPIFGELRDAGRELLDQRQACYEQQAAAHAELATNLRYAADVWEHQDAAAAAELGRITEDGP</sequence>
<evidence type="ECO:0008006" key="2">
    <source>
        <dbReference type="Google" id="ProtNLM"/>
    </source>
</evidence>
<name>A0A1Y5PJE5_9MYCO</name>
<proteinExistence type="predicted"/>
<dbReference type="GO" id="GO:0009306">
    <property type="term" value="P:protein secretion"/>
    <property type="evidence" value="ECO:0007669"/>
    <property type="project" value="InterPro"/>
</dbReference>
<reference evidence="1" key="1">
    <citation type="submission" date="2016-03" db="EMBL/GenBank/DDBJ databases">
        <authorList>
            <person name="Ploux O."/>
        </authorList>
    </citation>
    <scope>NUCLEOTIDE SEQUENCE</scope>
    <source>
        <strain evidence="1">UC10</strain>
    </source>
</reference>
<organism evidence="1">
    <name type="scientific">uncultured Mycobacterium sp</name>
    <dbReference type="NCBI Taxonomy" id="171292"/>
    <lineage>
        <taxon>Bacteria</taxon>
        <taxon>Bacillati</taxon>
        <taxon>Actinomycetota</taxon>
        <taxon>Actinomycetes</taxon>
        <taxon>Mycobacteriales</taxon>
        <taxon>Mycobacteriaceae</taxon>
        <taxon>Mycobacterium</taxon>
        <taxon>environmental samples</taxon>
    </lineage>
</organism>
<dbReference type="EMBL" id="FLQS01000023">
    <property type="protein sequence ID" value="SBS76241.1"/>
    <property type="molecule type" value="Genomic_DNA"/>
</dbReference>
<dbReference type="Gene3D" id="1.10.287.1060">
    <property type="entry name" value="ESAT-6-like"/>
    <property type="match status" value="1"/>
</dbReference>